<comment type="caution">
    <text evidence="2">The sequence shown here is derived from an EMBL/GenBank/DDBJ whole genome shotgun (WGS) entry which is preliminary data.</text>
</comment>
<dbReference type="Proteomes" id="UP000434957">
    <property type="component" value="Unassembled WGS sequence"/>
</dbReference>
<evidence type="ECO:0000313" key="5">
    <source>
        <dbReference type="Proteomes" id="UP000434957"/>
    </source>
</evidence>
<name>A0A6A3KBZ4_9STRA</name>
<dbReference type="EMBL" id="QXFV01001560">
    <property type="protein sequence ID" value="KAE9003077.1"/>
    <property type="molecule type" value="Genomic_DNA"/>
</dbReference>
<feature type="domain" description="DDE-1" evidence="1">
    <location>
        <begin position="3"/>
        <end position="103"/>
    </location>
</feature>
<dbReference type="InterPro" id="IPR004875">
    <property type="entry name" value="DDE_SF_endonuclease_dom"/>
</dbReference>
<organism evidence="2 4">
    <name type="scientific">Phytophthora rubi</name>
    <dbReference type="NCBI Taxonomy" id="129364"/>
    <lineage>
        <taxon>Eukaryota</taxon>
        <taxon>Sar</taxon>
        <taxon>Stramenopiles</taxon>
        <taxon>Oomycota</taxon>
        <taxon>Peronosporomycetes</taxon>
        <taxon>Peronosporales</taxon>
        <taxon>Peronosporaceae</taxon>
        <taxon>Phytophthora</taxon>
    </lineage>
</organism>
<accession>A0A6A3KBZ4</accession>
<dbReference type="GO" id="GO:0005634">
    <property type="term" value="C:nucleus"/>
    <property type="evidence" value="ECO:0007669"/>
    <property type="project" value="TreeGrafter"/>
</dbReference>
<reference evidence="2 4" key="1">
    <citation type="submission" date="2018-09" db="EMBL/GenBank/DDBJ databases">
        <title>Genomic investigation of the strawberry pathogen Phytophthora fragariae indicates pathogenicity is determined by transcriptional variation in three key races.</title>
        <authorList>
            <person name="Adams T.M."/>
            <person name="Armitage A.D."/>
            <person name="Sobczyk M.K."/>
            <person name="Bates H.J."/>
            <person name="Dunwell J.M."/>
            <person name="Nellist C.F."/>
            <person name="Harrison R.J."/>
        </authorList>
    </citation>
    <scope>NUCLEOTIDE SEQUENCE [LARGE SCALE GENOMIC DNA]</scope>
    <source>
        <strain evidence="2 4">SCRP249</strain>
        <strain evidence="3 5">SCRP333</strain>
    </source>
</reference>
<dbReference type="InterPro" id="IPR050863">
    <property type="entry name" value="CenT-Element_Derived"/>
</dbReference>
<dbReference type="EMBL" id="QXFT01000074">
    <property type="protein sequence ID" value="KAE9356320.1"/>
    <property type="molecule type" value="Genomic_DNA"/>
</dbReference>
<dbReference type="PANTHER" id="PTHR19303:SF73">
    <property type="entry name" value="PROTEIN PDC2"/>
    <property type="match status" value="1"/>
</dbReference>
<evidence type="ECO:0000313" key="3">
    <source>
        <dbReference type="EMBL" id="KAE9356320.1"/>
    </source>
</evidence>
<evidence type="ECO:0000259" key="1">
    <source>
        <dbReference type="Pfam" id="PF03184"/>
    </source>
</evidence>
<dbReference type="AlphaFoldDB" id="A0A6A3KBZ4"/>
<dbReference type="GO" id="GO:0003677">
    <property type="term" value="F:DNA binding"/>
    <property type="evidence" value="ECO:0007669"/>
    <property type="project" value="TreeGrafter"/>
</dbReference>
<evidence type="ECO:0000313" key="4">
    <source>
        <dbReference type="Proteomes" id="UP000429607"/>
    </source>
</evidence>
<gene>
    <name evidence="2" type="ORF">PR001_g18080</name>
    <name evidence="3" type="ORF">PR003_g2365</name>
</gene>
<protein>
    <recommendedName>
        <fullName evidence="1">DDE-1 domain-containing protein</fullName>
    </recommendedName>
</protein>
<proteinExistence type="predicted"/>
<sequence length="263" mass="29547">MEQQRRKIVLLLDNASSHTVSTMNLRAVTVVFLPNTTARFQPLDAGIIASFKRRYRCHQLRHALDLDEAGASADIYAVDQLTAMRWLKACWHEVPASVVLNCFRLTGLVPGRSSSRRSQQEGDAMLNTTLVVQMRALRIRDPMNIDTFVCNPAEENTEMEVMSADDLLSGVCDAALVGSAQHIQDDHMEELEVVVTPLESLTTADRVDAVRSVIFMLAEHPVVDLKAMEGLRTLQRRVRDELRAEREAPLKQTSIRGFFSMVE</sequence>
<keyword evidence="5" id="KW-1185">Reference proteome</keyword>
<dbReference type="PANTHER" id="PTHR19303">
    <property type="entry name" value="TRANSPOSON"/>
    <property type="match status" value="1"/>
</dbReference>
<dbReference type="Pfam" id="PF03184">
    <property type="entry name" value="DDE_1"/>
    <property type="match status" value="1"/>
</dbReference>
<dbReference type="Proteomes" id="UP000429607">
    <property type="component" value="Unassembled WGS sequence"/>
</dbReference>
<evidence type="ECO:0000313" key="2">
    <source>
        <dbReference type="EMBL" id="KAE9003077.1"/>
    </source>
</evidence>